<feature type="domain" description="Methyltransferase" evidence="2">
    <location>
        <begin position="336"/>
        <end position="488"/>
    </location>
</feature>
<evidence type="ECO:0000313" key="3">
    <source>
        <dbReference type="EnsemblMetazoa" id="G31029.2:cds"/>
    </source>
</evidence>
<protein>
    <recommendedName>
        <fullName evidence="2">Methyltransferase domain-containing protein</fullName>
    </recommendedName>
</protein>
<organism evidence="3 4">
    <name type="scientific">Magallana gigas</name>
    <name type="common">Pacific oyster</name>
    <name type="synonym">Crassostrea gigas</name>
    <dbReference type="NCBI Taxonomy" id="29159"/>
    <lineage>
        <taxon>Eukaryota</taxon>
        <taxon>Metazoa</taxon>
        <taxon>Spiralia</taxon>
        <taxon>Lophotrochozoa</taxon>
        <taxon>Mollusca</taxon>
        <taxon>Bivalvia</taxon>
        <taxon>Autobranchia</taxon>
        <taxon>Pteriomorphia</taxon>
        <taxon>Ostreida</taxon>
        <taxon>Ostreoidea</taxon>
        <taxon>Ostreidae</taxon>
        <taxon>Magallana</taxon>
    </lineage>
</organism>
<dbReference type="InterPro" id="IPR025714">
    <property type="entry name" value="Methyltranfer_dom"/>
</dbReference>
<keyword evidence="4" id="KW-1185">Reference proteome</keyword>
<dbReference type="PANTHER" id="PTHR32026">
    <property type="entry name" value="METHYLTRANSFERASE-LIKE PROTEIN 24"/>
    <property type="match status" value="1"/>
</dbReference>
<dbReference type="InterPro" id="IPR029063">
    <property type="entry name" value="SAM-dependent_MTases_sf"/>
</dbReference>
<dbReference type="OMA" id="WIYYARD"/>
<dbReference type="Proteomes" id="UP000005408">
    <property type="component" value="Unassembled WGS sequence"/>
</dbReference>
<dbReference type="SUPFAM" id="SSF53335">
    <property type="entry name" value="S-adenosyl-L-methionine-dependent methyltransferases"/>
    <property type="match status" value="1"/>
</dbReference>
<feature type="transmembrane region" description="Helical" evidence="1">
    <location>
        <begin position="44"/>
        <end position="66"/>
    </location>
</feature>
<evidence type="ECO:0000256" key="1">
    <source>
        <dbReference type="SAM" id="Phobius"/>
    </source>
</evidence>
<sequence>MYCLTKKYRTWIYYARDKILVRMKSGRQTPPILRCISGKFSRNLIYLTVFCAAIICILVINHLMFYRTNPETFHDHCASWTNETDFVIPGDEKLGMMSLYEISCLFTRYVTSLQRLCTEPKRFGDVDYGGVRICTDRAMAPSPGCVIYSYNHDLSQRFTDQMEEKFKCDVVFFGKDVISSSYDSTSGFIKVLASHQQVISVVVMKLNSRDFKYLTQFIRTLRRMQVKQIILEIHLSPNSGTKSDYVQIMTALRRLNESNYFKYWYDRNWNCIGNERKRNRYSRCWTINMFLKNGDEEDIVISKASDLPNIAPLGTSPIDENEKKKYKNEYLKYISKHQILCKQMLRLGNIVDGGWDICHDVQFRPKPPCIVYSFGINYDFSFDEDMEKTYGCDVFCFDPSMKTADYKHSDHISFYNVGLGDRNKDVTVSGETWKLKTLRTIQKELGHTNRKIDVLKIDIEGNEISTIPEMISSGALNNVVQLCLEFHHYYDLGSLRKLYDIGFRIFWAHQNPFAAFYANGESYSYGMEVYFVNINLAANV</sequence>
<dbReference type="PANTHER" id="PTHR32026:SF10">
    <property type="entry name" value="METHYLTRANSFERASE-LIKE PROTEIN 24-RELATED"/>
    <property type="match status" value="1"/>
</dbReference>
<keyword evidence="1" id="KW-0472">Membrane</keyword>
<dbReference type="EnsemblMetazoa" id="G31029.2">
    <property type="protein sequence ID" value="G31029.2:cds"/>
    <property type="gene ID" value="G31029"/>
</dbReference>
<accession>A0A8W8M846</accession>
<dbReference type="Pfam" id="PF13383">
    <property type="entry name" value="Methyltransf_22"/>
    <property type="match status" value="1"/>
</dbReference>
<keyword evidence="1" id="KW-1133">Transmembrane helix</keyword>
<name>A0A8W8M846_MAGGI</name>
<proteinExistence type="predicted"/>
<keyword evidence="1" id="KW-0812">Transmembrane</keyword>
<dbReference type="OrthoDB" id="10006218at2759"/>
<evidence type="ECO:0000313" key="4">
    <source>
        <dbReference type="Proteomes" id="UP000005408"/>
    </source>
</evidence>
<evidence type="ECO:0000259" key="2">
    <source>
        <dbReference type="Pfam" id="PF13383"/>
    </source>
</evidence>
<dbReference type="InterPro" id="IPR026913">
    <property type="entry name" value="METTL24"/>
</dbReference>
<reference evidence="3" key="1">
    <citation type="submission" date="2022-08" db="UniProtKB">
        <authorList>
            <consortium name="EnsemblMetazoa"/>
        </authorList>
    </citation>
    <scope>IDENTIFICATION</scope>
    <source>
        <strain evidence="3">05x7-T-G4-1.051#20</strain>
    </source>
</reference>
<dbReference type="AlphaFoldDB" id="A0A8W8M846"/>